<feature type="region of interest" description="Disordered" evidence="1">
    <location>
        <begin position="164"/>
        <end position="201"/>
    </location>
</feature>
<dbReference type="VEuPathDB" id="FungiDB:FOC1_g10012750"/>
<sequence>ASAHDTRNSIMFSNLIGHTRAFLPQGNSDDYIGTGVGGFDQTPPPSSRVSVDMPRSEDMGSEAIKELRTNHDPVSLGHLKSPLTDSEFSGTNKSTPLAKTRQFEPSAETLNILGAIPAPLYHKTSLSQDGMAIQHSRLESSVGGQNEHEVEDIPETTRILCADNDLKSSRGEIGQRPTLEQNSPRSRNTQLHGLYDQNNSSHDVNCPELSRLEDQSLLATNINRPVRSQSSGSIMSYLWKSQWLKRLSHTAKSNNSQLTEPPPRIKLIRSDDRRPSEPVLPSSMALRRMSAWSALSGKPDPGVDGILFKRVFSDLERLLDEMERITQARRRSSKRRASMPNDLRALMEEDYAWRPTMIGNPMGKSRRMNVLEMGNLTRWQDIRRRNKLIDAGVHLNRDTLDQGLDALDVALENHIDNMRQNASGFFRRGSLRKHGSRLRRSNQSSEQTFHDLELDMLDPVGTPSESSQQPRQYVERECVMGQTIKEENKDEAQAGPSTSQRDHT</sequence>
<feature type="region of interest" description="Disordered" evidence="1">
    <location>
        <begin position="480"/>
        <end position="504"/>
    </location>
</feature>
<feature type="compositionally biased region" description="Polar residues" evidence="1">
    <location>
        <begin position="83"/>
        <end position="97"/>
    </location>
</feature>
<feature type="compositionally biased region" description="Polar residues" evidence="1">
    <location>
        <begin position="178"/>
        <end position="201"/>
    </location>
</feature>
<dbReference type="Proteomes" id="UP000016928">
    <property type="component" value="Unassembled WGS sequence"/>
</dbReference>
<feature type="region of interest" description="Disordered" evidence="1">
    <location>
        <begin position="73"/>
        <end position="98"/>
    </location>
</feature>
<feature type="compositionally biased region" description="Polar residues" evidence="1">
    <location>
        <begin position="495"/>
        <end position="504"/>
    </location>
</feature>
<reference evidence="3" key="1">
    <citation type="submission" date="2012-09" db="EMBL/GenBank/DDBJ databases">
        <title>Genome sequencing and comparative transcriptomics of race 1 and race 4 of banana pathogen: Fusarium oxysporum f. sp. cubense.</title>
        <authorList>
            <person name="Fang X."/>
            <person name="Huang J."/>
        </authorList>
    </citation>
    <scope>NUCLEOTIDE SEQUENCE [LARGE SCALE GENOMIC DNA]</scope>
    <source>
        <strain evidence="3">race 1</strain>
    </source>
</reference>
<dbReference type="HOGENOM" id="CLU_541400_0_0_1"/>
<evidence type="ECO:0000313" key="2">
    <source>
        <dbReference type="EMBL" id="ENH62517.1"/>
    </source>
</evidence>
<feature type="region of interest" description="Disordered" evidence="1">
    <location>
        <begin position="35"/>
        <end position="54"/>
    </location>
</feature>
<reference evidence="3" key="2">
    <citation type="journal article" date="2014" name="PLoS ONE">
        <title>Genome and Transcriptome Analysis of the Fungal Pathogen Fusarium oxysporum f. sp. cubense Causing Banana Vascular Wilt Disease.</title>
        <authorList>
            <person name="Guo L."/>
            <person name="Han L."/>
            <person name="Yang L."/>
            <person name="Zeng H."/>
            <person name="Fan D."/>
            <person name="Zhu Y."/>
            <person name="Feng Y."/>
            <person name="Wang G."/>
            <person name="Peng C."/>
            <person name="Jiang X."/>
            <person name="Zhou D."/>
            <person name="Ni P."/>
            <person name="Liang C."/>
            <person name="Liu L."/>
            <person name="Wang J."/>
            <person name="Mao C."/>
            <person name="Fang X."/>
            <person name="Peng M."/>
            <person name="Huang J."/>
        </authorList>
    </citation>
    <scope>NUCLEOTIDE SEQUENCE [LARGE SCALE GENOMIC DNA]</scope>
    <source>
        <strain evidence="3">race 1</strain>
    </source>
</reference>
<feature type="non-terminal residue" evidence="2">
    <location>
        <position position="1"/>
    </location>
</feature>
<evidence type="ECO:0000313" key="3">
    <source>
        <dbReference type="Proteomes" id="UP000016928"/>
    </source>
</evidence>
<dbReference type="EMBL" id="KB731259">
    <property type="protein sequence ID" value="ENH62517.1"/>
    <property type="molecule type" value="Genomic_DNA"/>
</dbReference>
<evidence type="ECO:0000256" key="1">
    <source>
        <dbReference type="SAM" id="MobiDB-lite"/>
    </source>
</evidence>
<dbReference type="AlphaFoldDB" id="N4TTE8"/>
<protein>
    <submittedName>
        <fullName evidence="2">Uncharacterized protein</fullName>
    </submittedName>
</protein>
<dbReference type="STRING" id="1229664.N4TTE8"/>
<proteinExistence type="predicted"/>
<gene>
    <name evidence="2" type="ORF">FOC1_g10012750</name>
</gene>
<organism evidence="2 3">
    <name type="scientific">Fusarium oxysporum f. sp. cubense (strain race 1)</name>
    <name type="common">Panama disease fungus</name>
    <dbReference type="NCBI Taxonomy" id="1229664"/>
    <lineage>
        <taxon>Eukaryota</taxon>
        <taxon>Fungi</taxon>
        <taxon>Dikarya</taxon>
        <taxon>Ascomycota</taxon>
        <taxon>Pezizomycotina</taxon>
        <taxon>Sordariomycetes</taxon>
        <taxon>Hypocreomycetidae</taxon>
        <taxon>Hypocreales</taxon>
        <taxon>Nectriaceae</taxon>
        <taxon>Fusarium</taxon>
        <taxon>Fusarium oxysporum species complex</taxon>
    </lineage>
</organism>
<name>N4TTE8_FUSC1</name>
<accession>N4TTE8</accession>
<dbReference type="OrthoDB" id="4988399at2759"/>
<feature type="compositionally biased region" description="Basic and acidic residues" evidence="1">
    <location>
        <begin position="480"/>
        <end position="492"/>
    </location>
</feature>